<evidence type="ECO:0000313" key="3">
    <source>
        <dbReference type="Proteomes" id="UP000003374"/>
    </source>
</evidence>
<organism evidence="2 3">
    <name type="scientific">Nitrococcus mobilis Nb-231</name>
    <dbReference type="NCBI Taxonomy" id="314278"/>
    <lineage>
        <taxon>Bacteria</taxon>
        <taxon>Pseudomonadati</taxon>
        <taxon>Pseudomonadota</taxon>
        <taxon>Gammaproteobacteria</taxon>
        <taxon>Chromatiales</taxon>
        <taxon>Ectothiorhodospiraceae</taxon>
        <taxon>Nitrococcus</taxon>
    </lineage>
</organism>
<dbReference type="STRING" id="314278.NB231_03455"/>
<comment type="caution">
    <text evidence="2">The sequence shown here is derived from an EMBL/GenBank/DDBJ whole genome shotgun (WGS) entry which is preliminary data.</text>
</comment>
<dbReference type="AlphaFoldDB" id="A4BRD2"/>
<sequence length="225" mass="22736">MPHNLRTLPFLLAIGLLGVVLLAELGVAVASPLLGHSGGAVGWGIPCLSLIDAQLVFTALLMAAPLVFPERITGRVQGGATLIVGLLLVLACLGAGLAAIGLLTMLIGLLLALPFGPAVYAALGYASFPATAAAATLTLLMACKLLSSGALILAHPRFLENKGLVLLIATSLLATILVSFLHGFVPGFLVSVTDLIAALIAVILAAIWAVLGLVFGIIATLKAIA</sequence>
<feature type="transmembrane region" description="Helical" evidence="1">
    <location>
        <begin position="164"/>
        <end position="189"/>
    </location>
</feature>
<keyword evidence="3" id="KW-1185">Reference proteome</keyword>
<evidence type="ECO:0000256" key="1">
    <source>
        <dbReference type="SAM" id="Phobius"/>
    </source>
</evidence>
<gene>
    <name evidence="2" type="ORF">NB231_03455</name>
</gene>
<dbReference type="RefSeq" id="WP_004999757.1">
    <property type="nucleotide sequence ID" value="NZ_CH672427.1"/>
</dbReference>
<keyword evidence="1" id="KW-1133">Transmembrane helix</keyword>
<feature type="transmembrane region" description="Helical" evidence="1">
    <location>
        <begin position="40"/>
        <end position="68"/>
    </location>
</feature>
<keyword evidence="1" id="KW-0472">Membrane</keyword>
<proteinExistence type="predicted"/>
<dbReference type="EMBL" id="AAOF01000006">
    <property type="protein sequence ID" value="EAR21754.1"/>
    <property type="molecule type" value="Genomic_DNA"/>
</dbReference>
<dbReference type="HOGENOM" id="CLU_1218826_0_0_6"/>
<accession>A4BRD2</accession>
<evidence type="ECO:0000313" key="2">
    <source>
        <dbReference type="EMBL" id="EAR21754.1"/>
    </source>
</evidence>
<dbReference type="Proteomes" id="UP000003374">
    <property type="component" value="Unassembled WGS sequence"/>
</dbReference>
<dbReference type="OrthoDB" id="5109049at2"/>
<reference evidence="2 3" key="1">
    <citation type="submission" date="2006-02" db="EMBL/GenBank/DDBJ databases">
        <authorList>
            <person name="Waterbury J."/>
            <person name="Ferriera S."/>
            <person name="Johnson J."/>
            <person name="Kravitz S."/>
            <person name="Halpern A."/>
            <person name="Remington K."/>
            <person name="Beeson K."/>
            <person name="Tran B."/>
            <person name="Rogers Y.-H."/>
            <person name="Friedman R."/>
            <person name="Venter J.C."/>
        </authorList>
    </citation>
    <scope>NUCLEOTIDE SEQUENCE [LARGE SCALE GENOMIC DNA]</scope>
    <source>
        <strain evidence="2 3">Nb-231</strain>
    </source>
</reference>
<name>A4BRD2_9GAMM</name>
<feature type="transmembrane region" description="Helical" evidence="1">
    <location>
        <begin position="80"/>
        <end position="113"/>
    </location>
</feature>
<feature type="transmembrane region" description="Helical" evidence="1">
    <location>
        <begin position="195"/>
        <end position="221"/>
    </location>
</feature>
<keyword evidence="1" id="KW-0812">Transmembrane</keyword>
<dbReference type="eggNOG" id="ENOG5031B2D">
    <property type="taxonomic scope" value="Bacteria"/>
</dbReference>
<feature type="transmembrane region" description="Helical" evidence="1">
    <location>
        <begin position="119"/>
        <end position="143"/>
    </location>
</feature>
<protein>
    <submittedName>
        <fullName evidence="2">Uncharacterized protein</fullName>
    </submittedName>
</protein>